<proteinExistence type="predicted"/>
<dbReference type="Proteomes" id="UP000030949">
    <property type="component" value="Unassembled WGS sequence"/>
</dbReference>
<evidence type="ECO:0000259" key="4">
    <source>
        <dbReference type="PROSITE" id="PS50987"/>
    </source>
</evidence>
<dbReference type="GO" id="GO:0003700">
    <property type="term" value="F:DNA-binding transcription factor activity"/>
    <property type="evidence" value="ECO:0007669"/>
    <property type="project" value="InterPro"/>
</dbReference>
<dbReference type="InterPro" id="IPR011991">
    <property type="entry name" value="ArsR-like_HTH"/>
</dbReference>
<dbReference type="Pfam" id="PF01022">
    <property type="entry name" value="HTH_5"/>
    <property type="match status" value="1"/>
</dbReference>
<dbReference type="NCBIfam" id="NF033788">
    <property type="entry name" value="HTH_metalloreg"/>
    <property type="match status" value="1"/>
</dbReference>
<dbReference type="InterPro" id="IPR036390">
    <property type="entry name" value="WH_DNA-bd_sf"/>
</dbReference>
<accession>A0A0B1ZBZ8</accession>
<dbReference type="Gene3D" id="1.10.10.10">
    <property type="entry name" value="Winged helix-like DNA-binding domain superfamily/Winged helix DNA-binding domain"/>
    <property type="match status" value="1"/>
</dbReference>
<protein>
    <submittedName>
        <fullName evidence="5">ArsR family transcriptional regulator</fullName>
    </submittedName>
</protein>
<keyword evidence="3" id="KW-0804">Transcription</keyword>
<dbReference type="InterPro" id="IPR036388">
    <property type="entry name" value="WH-like_DNA-bd_sf"/>
</dbReference>
<organism evidence="5 6">
    <name type="scientific">Pseudomonas frederiksbergensis</name>
    <dbReference type="NCBI Taxonomy" id="104087"/>
    <lineage>
        <taxon>Bacteria</taxon>
        <taxon>Pseudomonadati</taxon>
        <taxon>Pseudomonadota</taxon>
        <taxon>Gammaproteobacteria</taxon>
        <taxon>Pseudomonadales</taxon>
        <taxon>Pseudomonadaceae</taxon>
        <taxon>Pseudomonas</taxon>
    </lineage>
</organism>
<name>A0A0B1ZBZ8_9PSED</name>
<comment type="caution">
    <text evidence="5">The sequence shown here is derived from an EMBL/GenBank/DDBJ whole genome shotgun (WGS) entry which is preliminary data.</text>
</comment>
<dbReference type="PANTHER" id="PTHR43132:SF6">
    <property type="entry name" value="HTH-TYPE TRANSCRIPTIONAL REPRESSOR CZRA"/>
    <property type="match status" value="1"/>
</dbReference>
<sequence>MTNPTSTRTCAIDAAIDSLDGAFFKALCEPSRVAVLKRVMQLGRADIAEIAEGLPQERSVVSRHLQVLLEAGIVRATKVSRQMFYEVDGPAVVTRLEAILQHMKSLAPFCCPGAPK</sequence>
<dbReference type="SUPFAM" id="SSF46785">
    <property type="entry name" value="Winged helix' DNA-binding domain"/>
    <property type="match status" value="1"/>
</dbReference>
<evidence type="ECO:0000256" key="2">
    <source>
        <dbReference type="ARBA" id="ARBA00023125"/>
    </source>
</evidence>
<keyword evidence="2" id="KW-0238">DNA-binding</keyword>
<dbReference type="RefSeq" id="WP_039588719.1">
    <property type="nucleotide sequence ID" value="NZ_JQGJ02000002.1"/>
</dbReference>
<keyword evidence="1" id="KW-0805">Transcription regulation</keyword>
<evidence type="ECO:0000313" key="6">
    <source>
        <dbReference type="Proteomes" id="UP000030949"/>
    </source>
</evidence>
<evidence type="ECO:0000313" key="5">
    <source>
        <dbReference type="EMBL" id="KHK66736.1"/>
    </source>
</evidence>
<dbReference type="GO" id="GO:0003677">
    <property type="term" value="F:DNA binding"/>
    <property type="evidence" value="ECO:0007669"/>
    <property type="project" value="UniProtKB-KW"/>
</dbReference>
<reference evidence="6" key="1">
    <citation type="submission" date="2015-03" db="EMBL/GenBank/DDBJ databases">
        <title>Pseudomonas frederiksbergensis hydrocarbon degrader.</title>
        <authorList>
            <person name="Brown L.M."/>
            <person name="Ruiz O.N."/>
            <person name="Mueller S."/>
            <person name="Gunasekera T.S."/>
        </authorList>
    </citation>
    <scope>NUCLEOTIDE SEQUENCE [LARGE SCALE GENOMIC DNA]</scope>
    <source>
        <strain evidence="6">SI8</strain>
    </source>
</reference>
<dbReference type="PROSITE" id="PS50987">
    <property type="entry name" value="HTH_ARSR_2"/>
    <property type="match status" value="1"/>
</dbReference>
<evidence type="ECO:0000256" key="3">
    <source>
        <dbReference type="ARBA" id="ARBA00023163"/>
    </source>
</evidence>
<dbReference type="PANTHER" id="PTHR43132">
    <property type="entry name" value="ARSENICAL RESISTANCE OPERON REPRESSOR ARSR-RELATED"/>
    <property type="match status" value="1"/>
</dbReference>
<dbReference type="InterPro" id="IPR001845">
    <property type="entry name" value="HTH_ArsR_DNA-bd_dom"/>
</dbReference>
<dbReference type="SMART" id="SM00418">
    <property type="entry name" value="HTH_ARSR"/>
    <property type="match status" value="1"/>
</dbReference>
<gene>
    <name evidence="5" type="ORF">JZ00_02535</name>
</gene>
<dbReference type="PRINTS" id="PR00778">
    <property type="entry name" value="HTHARSR"/>
</dbReference>
<dbReference type="CDD" id="cd00090">
    <property type="entry name" value="HTH_ARSR"/>
    <property type="match status" value="1"/>
</dbReference>
<dbReference type="EMBL" id="JQGJ01000001">
    <property type="protein sequence ID" value="KHK66736.1"/>
    <property type="molecule type" value="Genomic_DNA"/>
</dbReference>
<evidence type="ECO:0000256" key="1">
    <source>
        <dbReference type="ARBA" id="ARBA00023015"/>
    </source>
</evidence>
<dbReference type="AlphaFoldDB" id="A0A0B1ZBZ8"/>
<dbReference type="InterPro" id="IPR051011">
    <property type="entry name" value="Metal_resp_trans_reg"/>
</dbReference>
<feature type="domain" description="HTH arsR-type" evidence="4">
    <location>
        <begin position="12"/>
        <end position="107"/>
    </location>
</feature>
<dbReference type="OrthoDB" id="6957498at2"/>